<name>A0AAE4VLP8_9RICK</name>
<dbReference type="GO" id="GO:0003677">
    <property type="term" value="F:DNA binding"/>
    <property type="evidence" value="ECO:0007669"/>
    <property type="project" value="UniProtKB-UniRule"/>
</dbReference>
<dbReference type="SUPFAM" id="SSF75625">
    <property type="entry name" value="YebC-like"/>
    <property type="match status" value="1"/>
</dbReference>
<reference evidence="9" key="1">
    <citation type="submission" date="2023-02" db="EMBL/GenBank/DDBJ databases">
        <title>Host association and intracellularity evolved multiple times independently in the Rickettsiales.</title>
        <authorList>
            <person name="Castelli M."/>
            <person name="Nardi T."/>
            <person name="Gammuto L."/>
            <person name="Bellinzona G."/>
            <person name="Sabaneyeva E."/>
            <person name="Potekhin A."/>
            <person name="Serra V."/>
            <person name="Petroni G."/>
            <person name="Sassera D."/>
        </authorList>
    </citation>
    <scope>NUCLEOTIDE SEQUENCE</scope>
    <source>
        <strain evidence="9">USBL-36I1</strain>
    </source>
</reference>
<dbReference type="NCBIfam" id="NF001030">
    <property type="entry name" value="PRK00110.1"/>
    <property type="match status" value="1"/>
</dbReference>
<evidence type="ECO:0000313" key="10">
    <source>
        <dbReference type="Proteomes" id="UP001289135"/>
    </source>
</evidence>
<keyword evidence="2 6" id="KW-0963">Cytoplasm</keyword>
<comment type="subcellular location">
    <subcellularLocation>
        <location evidence="6">Cytoplasm</location>
    </subcellularLocation>
</comment>
<dbReference type="GO" id="GO:0005737">
    <property type="term" value="C:cytoplasm"/>
    <property type="evidence" value="ECO:0007669"/>
    <property type="project" value="UniProtKB-SubCell"/>
</dbReference>
<keyword evidence="4 6" id="KW-0238">DNA-binding</keyword>
<sequence>MAGHSKYANIKHRKEAQDGKKAQIFTKAVKEIIIAAKSGLPDPKLNNRLRTAILEARKINLPNDRIDAAIKKASSNEIDSNYDEIVYEGYGTCGIAFIIEAQTNNRNRTAGEIRSIFTKYGGNLGENGSVNYLFKHAGEIIYNIKKNNFDKDLIMNAAIEYQSEDCIFDKDTCHIITTVHDFHKIKDSLEERFGEPESSTLTWLPLNPKILDLEETHKVLKFFSILEDNEDVKNIYGNCTLQDIPQD</sequence>
<gene>
    <name evidence="9" type="ORF">Lyticum_00276</name>
</gene>
<dbReference type="Gene3D" id="3.30.70.980">
    <property type="match status" value="2"/>
</dbReference>
<dbReference type="InterPro" id="IPR017856">
    <property type="entry name" value="Integrase-like_N"/>
</dbReference>
<evidence type="ECO:0000259" key="7">
    <source>
        <dbReference type="Pfam" id="PF01709"/>
    </source>
</evidence>
<dbReference type="NCBIfam" id="TIGR01033">
    <property type="entry name" value="YebC/PmpR family DNA-binding transcriptional regulator"/>
    <property type="match status" value="1"/>
</dbReference>
<dbReference type="NCBIfam" id="NF009044">
    <property type="entry name" value="PRK12378.1"/>
    <property type="match status" value="1"/>
</dbReference>
<evidence type="ECO:0000259" key="8">
    <source>
        <dbReference type="Pfam" id="PF20772"/>
    </source>
</evidence>
<comment type="caution">
    <text evidence="9">The sequence shown here is derived from an EMBL/GenBank/DDBJ whole genome shotgun (WGS) entry which is preliminary data.</text>
</comment>
<dbReference type="AlphaFoldDB" id="A0AAE4VLP8"/>
<dbReference type="Gene3D" id="1.10.10.200">
    <property type="match status" value="1"/>
</dbReference>
<dbReference type="EMBL" id="JARGYU010000001">
    <property type="protein sequence ID" value="MDZ5761111.1"/>
    <property type="molecule type" value="Genomic_DNA"/>
</dbReference>
<dbReference type="Pfam" id="PF20772">
    <property type="entry name" value="TACO1_YebC_N"/>
    <property type="match status" value="1"/>
</dbReference>
<evidence type="ECO:0000256" key="6">
    <source>
        <dbReference type="HAMAP-Rule" id="MF_00693"/>
    </source>
</evidence>
<keyword evidence="3 6" id="KW-0805">Transcription regulation</keyword>
<keyword evidence="10" id="KW-1185">Reference proteome</keyword>
<proteinExistence type="inferred from homology"/>
<keyword evidence="5 6" id="KW-0804">Transcription</keyword>
<dbReference type="Pfam" id="PF01709">
    <property type="entry name" value="Transcrip_reg"/>
    <property type="match status" value="1"/>
</dbReference>
<dbReference type="PANTHER" id="PTHR12532:SF11">
    <property type="match status" value="1"/>
</dbReference>
<dbReference type="InterPro" id="IPR002876">
    <property type="entry name" value="Transcrip_reg_TACO1-like"/>
</dbReference>
<dbReference type="InterPro" id="IPR029072">
    <property type="entry name" value="YebC-like"/>
</dbReference>
<evidence type="ECO:0000256" key="1">
    <source>
        <dbReference type="ARBA" id="ARBA00008724"/>
    </source>
</evidence>
<evidence type="ECO:0000256" key="5">
    <source>
        <dbReference type="ARBA" id="ARBA00023163"/>
    </source>
</evidence>
<dbReference type="Proteomes" id="UP001289135">
    <property type="component" value="Unassembled WGS sequence"/>
</dbReference>
<evidence type="ECO:0000256" key="4">
    <source>
        <dbReference type="ARBA" id="ARBA00023125"/>
    </source>
</evidence>
<dbReference type="InterPro" id="IPR049083">
    <property type="entry name" value="TACO1_YebC_N"/>
</dbReference>
<evidence type="ECO:0000313" key="9">
    <source>
        <dbReference type="EMBL" id="MDZ5761111.1"/>
    </source>
</evidence>
<comment type="similarity">
    <text evidence="1 6">Belongs to the TACO1 family.</text>
</comment>
<dbReference type="GO" id="GO:0006355">
    <property type="term" value="P:regulation of DNA-templated transcription"/>
    <property type="evidence" value="ECO:0007669"/>
    <property type="project" value="UniProtKB-UniRule"/>
</dbReference>
<dbReference type="HAMAP" id="MF_00693">
    <property type="entry name" value="Transcrip_reg_TACO1"/>
    <property type="match status" value="1"/>
</dbReference>
<feature type="domain" description="TACO1/YebC-like second and third" evidence="7">
    <location>
        <begin position="82"/>
        <end position="238"/>
    </location>
</feature>
<dbReference type="FunFam" id="1.10.10.200:FF:000002">
    <property type="entry name" value="Probable transcriptional regulatory protein CLM62_37755"/>
    <property type="match status" value="1"/>
</dbReference>
<dbReference type="InterPro" id="IPR048300">
    <property type="entry name" value="TACO1_YebC-like_2nd/3rd_dom"/>
</dbReference>
<dbReference type="PANTHER" id="PTHR12532">
    <property type="entry name" value="TRANSLATIONAL ACTIVATOR OF CYTOCHROME C OXIDASE 1"/>
    <property type="match status" value="1"/>
</dbReference>
<organism evidence="9 10">
    <name type="scientific">Lyticum sinuosum</name>
    <dbReference type="NCBI Taxonomy" id="1332059"/>
    <lineage>
        <taxon>Bacteria</taxon>
        <taxon>Pseudomonadati</taxon>
        <taxon>Pseudomonadota</taxon>
        <taxon>Alphaproteobacteria</taxon>
        <taxon>Rickettsiales</taxon>
        <taxon>Lyticum</taxon>
    </lineage>
</organism>
<evidence type="ECO:0000256" key="3">
    <source>
        <dbReference type="ARBA" id="ARBA00023015"/>
    </source>
</evidence>
<dbReference type="InterPro" id="IPR026564">
    <property type="entry name" value="Transcrip_reg_TACO1-like_dom3"/>
</dbReference>
<dbReference type="RefSeq" id="WP_322498538.1">
    <property type="nucleotide sequence ID" value="NZ_JARGYU010000001.1"/>
</dbReference>
<protein>
    <recommendedName>
        <fullName evidence="6">Probable transcriptional regulatory protein Lyticum_00276</fullName>
    </recommendedName>
</protein>
<evidence type="ECO:0000256" key="2">
    <source>
        <dbReference type="ARBA" id="ARBA00022490"/>
    </source>
</evidence>
<accession>A0AAE4VLP8</accession>
<feature type="domain" description="TACO1/YebC-like N-terminal" evidence="8">
    <location>
        <begin position="5"/>
        <end position="75"/>
    </location>
</feature>